<gene>
    <name evidence="1" type="ORF">E5Z56_11300</name>
</gene>
<dbReference type="Pfam" id="PF12685">
    <property type="entry name" value="SpoIIIAH"/>
    <property type="match status" value="1"/>
</dbReference>
<dbReference type="Proteomes" id="UP000301475">
    <property type="component" value="Chromosome"/>
</dbReference>
<dbReference type="Gene3D" id="1.10.287.4300">
    <property type="entry name" value="Stage III sporulation protein AH-like"/>
    <property type="match status" value="1"/>
</dbReference>
<organism evidence="1 2">
    <name type="scientific">Ruminococcus bovis</name>
    <dbReference type="NCBI Taxonomy" id="2564099"/>
    <lineage>
        <taxon>Bacteria</taxon>
        <taxon>Bacillati</taxon>
        <taxon>Bacillota</taxon>
        <taxon>Clostridia</taxon>
        <taxon>Eubacteriales</taxon>
        <taxon>Oscillospiraceae</taxon>
        <taxon>Ruminococcus</taxon>
    </lineage>
</organism>
<dbReference type="InterPro" id="IPR038503">
    <property type="entry name" value="SpoIIIAH_sf"/>
</dbReference>
<accession>A0A4P8XZF5</accession>
<dbReference type="InterPro" id="IPR024232">
    <property type="entry name" value="SpoIIIAH"/>
</dbReference>
<name>A0A4P8XZF5_9FIRM</name>
<dbReference type="EMBL" id="CP039381">
    <property type="protein sequence ID" value="QCT07904.1"/>
    <property type="molecule type" value="Genomic_DNA"/>
</dbReference>
<sequence>MKMKKRNLIVAALVIALGAAVYLNWQFGGDNTLLTSSTKELGAAEYVNNDTTVTSPSKTKLSSKQSNYFADARTKREQSQDKVVDIAKEVLEKSDSSTDSKDSAKAQAEKIEKYITYQTNIENLLKAKGFTDCLCCITEKGCSVVVPKEDMKKSSPMIIKDVVYGQTGINFENITITEI</sequence>
<evidence type="ECO:0000313" key="1">
    <source>
        <dbReference type="EMBL" id="QCT07904.1"/>
    </source>
</evidence>
<dbReference type="RefSeq" id="WP_138157878.1">
    <property type="nucleotide sequence ID" value="NZ_CP039381.1"/>
</dbReference>
<proteinExistence type="predicted"/>
<protein>
    <submittedName>
        <fullName evidence="1">SpoIIIAH-like family protein</fullName>
    </submittedName>
</protein>
<keyword evidence="2" id="KW-1185">Reference proteome</keyword>
<evidence type="ECO:0000313" key="2">
    <source>
        <dbReference type="Proteomes" id="UP000301475"/>
    </source>
</evidence>
<dbReference type="AlphaFoldDB" id="A0A4P8XZF5"/>
<reference evidence="1 2" key="1">
    <citation type="submission" date="2019-04" db="EMBL/GenBank/DDBJ databases">
        <authorList>
            <person name="Embree M."/>
            <person name="Gaffney J.R."/>
        </authorList>
    </citation>
    <scope>NUCLEOTIDE SEQUENCE [LARGE SCALE GENOMIC DNA]</scope>
    <source>
        <strain evidence="1 2">JE7A12</strain>
    </source>
</reference>
<dbReference type="KEGG" id="ruj:E5Z56_11300"/>
<dbReference type="OrthoDB" id="1680784at2"/>